<protein>
    <recommendedName>
        <fullName evidence="1">DUF7905 domain-containing protein</fullName>
    </recommendedName>
</protein>
<sequence length="623" mass="70109">MAPPPARKPNRVATVPVEYRRDMSKTDATLVGKRLSEQARCEIVPIISDRHIASFHVFGPAPLLDDAMSCVNDWIENARAKTKASASWAKMPAFDNNKWYYDHVKEMEIKRKQQFKGEPPEGAELYSDIVDWPKELRESGFDPMSVFGPGLAALDSIRTEDEVFIAMCPHRGTVLQIEFQAYDEDHLASALERFRNMVRKVQDKSRLAEDPINIILDEAEGSGVALKKIPDWWPSNTHSLFPQLVPINLIDGARGEFRKQSLGAQTLRDIQNYIVQVLEVKKFEQGSYDLAVRYGCLSLGGQGMEKQVGHTFSQAQYLNGIKQKVSCIVNKWFDRAGDHSFGGKLLHELMAAHDVLEPARPGGPYGFGLAPSSLPETRPTLQGTWVLQDPNNRQVNVVVQINWTEDEEGAYEKMPIMYFRIKDRPSENLDINLMELGAGKSWHFGLESMQMAKKSSVSPAITSFAEGIKIKPEYGNNIRSPEPFATWSTTLSTKLMMCRLHKIYTFLVQKTKYNVEAHQLWYPGRRVPCWGLYVRHSEWSTHLNPLETLPAGRAADFGKSTAETFFPKNGCTSVDTPHISHLRIEDDGPAMPVNPAEQDIAGISLLCKALMRLSVIIQRAQAP</sequence>
<dbReference type="AlphaFoldDB" id="A0A1Y1ZUQ7"/>
<dbReference type="EMBL" id="MCFA01000041">
    <property type="protein sequence ID" value="ORY13515.1"/>
    <property type="molecule type" value="Genomic_DNA"/>
</dbReference>
<evidence type="ECO:0000313" key="3">
    <source>
        <dbReference type="Proteomes" id="UP000193144"/>
    </source>
</evidence>
<dbReference type="STRING" id="1231657.A0A1Y1ZUQ7"/>
<dbReference type="Pfam" id="PF25482">
    <property type="entry name" value="DUF7905"/>
    <property type="match status" value="1"/>
</dbReference>
<reference evidence="2 3" key="1">
    <citation type="submission" date="2016-07" db="EMBL/GenBank/DDBJ databases">
        <title>Pervasive Adenine N6-methylation of Active Genes in Fungi.</title>
        <authorList>
            <consortium name="DOE Joint Genome Institute"/>
            <person name="Mondo S.J."/>
            <person name="Dannebaum R.O."/>
            <person name="Kuo R.C."/>
            <person name="Labutti K."/>
            <person name="Haridas S."/>
            <person name="Kuo A."/>
            <person name="Salamov A."/>
            <person name="Ahrendt S.R."/>
            <person name="Lipzen A."/>
            <person name="Sullivan W."/>
            <person name="Andreopoulos W.B."/>
            <person name="Clum A."/>
            <person name="Lindquist E."/>
            <person name="Daum C."/>
            <person name="Ramamoorthy G.K."/>
            <person name="Gryganskyi A."/>
            <person name="Culley D."/>
            <person name="Magnuson J.K."/>
            <person name="James T.Y."/>
            <person name="O'Malley M.A."/>
            <person name="Stajich J.E."/>
            <person name="Spatafora J.W."/>
            <person name="Visel A."/>
            <person name="Grigoriev I.V."/>
        </authorList>
    </citation>
    <scope>NUCLEOTIDE SEQUENCE [LARGE SCALE GENOMIC DNA]</scope>
    <source>
        <strain evidence="2 3">CBS 115471</strain>
    </source>
</reference>
<evidence type="ECO:0000313" key="2">
    <source>
        <dbReference type="EMBL" id="ORY13515.1"/>
    </source>
</evidence>
<accession>A0A1Y1ZUQ7</accession>
<dbReference type="Proteomes" id="UP000193144">
    <property type="component" value="Unassembled WGS sequence"/>
</dbReference>
<keyword evidence="3" id="KW-1185">Reference proteome</keyword>
<proteinExistence type="predicted"/>
<dbReference type="InterPro" id="IPR057227">
    <property type="entry name" value="DUF7905"/>
</dbReference>
<gene>
    <name evidence="2" type="ORF">BCR34DRAFT_480841</name>
</gene>
<evidence type="ECO:0000259" key="1">
    <source>
        <dbReference type="Pfam" id="PF25482"/>
    </source>
</evidence>
<dbReference type="OrthoDB" id="4739136at2759"/>
<organism evidence="2 3">
    <name type="scientific">Clohesyomyces aquaticus</name>
    <dbReference type="NCBI Taxonomy" id="1231657"/>
    <lineage>
        <taxon>Eukaryota</taxon>
        <taxon>Fungi</taxon>
        <taxon>Dikarya</taxon>
        <taxon>Ascomycota</taxon>
        <taxon>Pezizomycotina</taxon>
        <taxon>Dothideomycetes</taxon>
        <taxon>Pleosporomycetidae</taxon>
        <taxon>Pleosporales</taxon>
        <taxon>Lindgomycetaceae</taxon>
        <taxon>Clohesyomyces</taxon>
    </lineage>
</organism>
<comment type="caution">
    <text evidence="2">The sequence shown here is derived from an EMBL/GenBank/DDBJ whole genome shotgun (WGS) entry which is preliminary data.</text>
</comment>
<name>A0A1Y1ZUQ7_9PLEO</name>
<feature type="domain" description="DUF7905" evidence="1">
    <location>
        <begin position="374"/>
        <end position="568"/>
    </location>
</feature>